<gene>
    <name evidence="2" type="ordered locus">FFONT_0675</name>
</gene>
<dbReference type="PANTHER" id="PTHR47495">
    <property type="entry name" value="ALDEHYDE DEHYDROGENASE"/>
    <property type="match status" value="1"/>
</dbReference>
<dbReference type="Gene3D" id="3.30.365.10">
    <property type="entry name" value="Aldehyde oxidase/xanthine dehydrogenase, molybdopterin binding domain"/>
    <property type="match status" value="1"/>
</dbReference>
<dbReference type="InterPro" id="IPR037165">
    <property type="entry name" value="AldOxase/xan_DH_Mopterin-bd_sf"/>
</dbReference>
<evidence type="ECO:0000313" key="2">
    <source>
        <dbReference type="EMBL" id="AFH42663.1"/>
    </source>
</evidence>
<dbReference type="RefSeq" id="WP_014557812.1">
    <property type="nucleotide sequence ID" value="NC_017461.1"/>
</dbReference>
<dbReference type="GO" id="GO:0016491">
    <property type="term" value="F:oxidoreductase activity"/>
    <property type="evidence" value="ECO:0007669"/>
    <property type="project" value="InterPro"/>
</dbReference>
<dbReference type="AlphaFoldDB" id="I0A106"/>
<dbReference type="OrthoDB" id="57164at2157"/>
<dbReference type="STRING" id="1163730.FFONT_0675"/>
<dbReference type="PANTHER" id="PTHR47495:SF2">
    <property type="entry name" value="ALDEHYDE DEHYDROGENASE"/>
    <property type="match status" value="1"/>
</dbReference>
<protein>
    <submittedName>
        <fullName evidence="2">Aldehyde oxidase and xanthine dehydrogenase, molybdopterin binding protein</fullName>
    </submittedName>
</protein>
<dbReference type="GeneID" id="12449755"/>
<name>I0A106_FERFK</name>
<dbReference type="EMBL" id="CP003423">
    <property type="protein sequence ID" value="AFH42663.1"/>
    <property type="molecule type" value="Genomic_DNA"/>
</dbReference>
<reference evidence="3" key="1">
    <citation type="submission" date="2012-03" db="EMBL/GenBank/DDBJ databases">
        <title>Fervidicoccus fontis complete genome analysis confirms its distinct phylogenetic position and predicts its environmental function.</title>
        <authorList>
            <person name="Lebedinsky A.V."/>
            <person name="Mardanov A.V."/>
            <person name="Gumerov V.M."/>
            <person name="Beletsky A.V."/>
            <person name="Kublanov I.V."/>
            <person name="Perevalova A.A."/>
            <person name="Bonch-Osmolovskaya E.A."/>
            <person name="Ravin N.V."/>
            <person name="Skryabin K.G."/>
        </authorList>
    </citation>
    <scope>NUCLEOTIDE SEQUENCE [LARGE SCALE GENOMIC DNA]</scope>
    <source>
        <strain evidence="3">DSM 19380 / VKM B-2539 / Kam940</strain>
    </source>
</reference>
<dbReference type="HOGENOM" id="CLU_1912259_0_0_2"/>
<dbReference type="InParanoid" id="I0A106"/>
<dbReference type="InterPro" id="IPR046867">
    <property type="entry name" value="AldOxase/xan_DH_MoCoBD2"/>
</dbReference>
<keyword evidence="3" id="KW-1185">Reference proteome</keyword>
<feature type="domain" description="Aldehyde oxidase/xanthine dehydrogenase second molybdopterin binding" evidence="1">
    <location>
        <begin position="1"/>
        <end position="52"/>
    </location>
</feature>
<proteinExistence type="predicted"/>
<organism evidence="2 3">
    <name type="scientific">Fervidicoccus fontis (strain DSM 19380 / JCM 18336 / VKM B-2539 / Kam940)</name>
    <dbReference type="NCBI Taxonomy" id="1163730"/>
    <lineage>
        <taxon>Archaea</taxon>
        <taxon>Thermoproteota</taxon>
        <taxon>Thermoprotei</taxon>
        <taxon>Fervidicoccales</taxon>
        <taxon>Fervidicoccaceae</taxon>
        <taxon>Fervidicoccus</taxon>
    </lineage>
</organism>
<reference evidence="2 3" key="2">
    <citation type="journal article" date="2014" name="Extremophiles">
        <title>Analysis of the complete genome of Fervidococcus fontis confirms the distinct phylogenetic position of the order Fervidicoccales and suggests its environmental function.</title>
        <authorList>
            <person name="Lebedinsky A.V."/>
            <person name="Mardanov A.V."/>
            <person name="Kublanov I.V."/>
            <person name="Gumerov V.M."/>
            <person name="Beletsky A.V."/>
            <person name="Perevalova A.A."/>
            <person name="Bidzhieva S.Kh."/>
            <person name="Bonch-Osmolovskaya E.A."/>
            <person name="Skryabin K.G."/>
            <person name="Ravin N.V."/>
        </authorList>
    </citation>
    <scope>NUCLEOTIDE SEQUENCE [LARGE SCALE GENOMIC DNA]</scope>
    <source>
        <strain evidence="3">DSM 19380 / VKM B-2539 / Kam940</strain>
    </source>
</reference>
<dbReference type="SUPFAM" id="SSF56003">
    <property type="entry name" value="Molybdenum cofactor-binding domain"/>
    <property type="match status" value="1"/>
</dbReference>
<evidence type="ECO:0000313" key="3">
    <source>
        <dbReference type="Proteomes" id="UP000007391"/>
    </source>
</evidence>
<dbReference type="Proteomes" id="UP000007391">
    <property type="component" value="Chromosome"/>
</dbReference>
<dbReference type="InterPro" id="IPR052516">
    <property type="entry name" value="N-heterocyclic_Hydroxylase"/>
</dbReference>
<accession>I0A106</accession>
<dbReference type="Pfam" id="PF20256">
    <property type="entry name" value="MoCoBD_2"/>
    <property type="match status" value="1"/>
</dbReference>
<dbReference type="KEGG" id="ffo:FFONT_0675"/>
<evidence type="ECO:0000259" key="1">
    <source>
        <dbReference type="Pfam" id="PF20256"/>
    </source>
</evidence>
<dbReference type="eggNOG" id="arCOG01167">
    <property type="taxonomic scope" value="Archaea"/>
</dbReference>
<sequence length="132" mass="14564">MINPLTATGQAIGGLVMGMSRALFEEIIFDDTGGVANPNFSFYYIARAKDVPDDIRVKFLETPQANAPFGARGFSENVMIAVIPAIANAIQRATGVEITELPITNERVWKAIRQQRPDLIEKAMKALKEWRG</sequence>